<dbReference type="InterPro" id="IPR000515">
    <property type="entry name" value="MetI-like"/>
</dbReference>
<evidence type="ECO:0000256" key="4">
    <source>
        <dbReference type="ARBA" id="ARBA00022448"/>
    </source>
</evidence>
<feature type="transmembrane region" description="Helical" evidence="10">
    <location>
        <begin position="81"/>
        <end position="106"/>
    </location>
</feature>
<dbReference type="EMBL" id="BLVP01000001">
    <property type="protein sequence ID" value="GFM35389.1"/>
    <property type="molecule type" value="Genomic_DNA"/>
</dbReference>
<keyword evidence="14" id="KW-1185">Reference proteome</keyword>
<dbReference type="GO" id="GO:0005886">
    <property type="term" value="C:plasma membrane"/>
    <property type="evidence" value="ECO:0007669"/>
    <property type="project" value="UniProtKB-SubCell"/>
</dbReference>
<keyword evidence="7 10" id="KW-0812">Transmembrane</keyword>
<evidence type="ECO:0000313" key="13">
    <source>
        <dbReference type="EMBL" id="GFM35389.1"/>
    </source>
</evidence>
<evidence type="ECO:0000256" key="2">
    <source>
        <dbReference type="ARBA" id="ARBA00004651"/>
    </source>
</evidence>
<sequence>MTGEIWVPLLLTLKVAFCATGIACVTGVVAAYCLGKRAFPGRDWIDAACTLPLVLPPTVLGYYLIVFIGRNGLLGAWLDRTFGITLMFTLQGAIIAAAVVSFPMVFKSARAALEGVPQNYLNAARIAGAGEWEIFLRITLPLAFRGILAGTMLAFARAMGEFGATLMVAGNLPGRTQTLSLAVYSAVQAGNDTLANTLVIIVSVVCVVLLVITGKLLSPK</sequence>
<organism evidence="13 14">
    <name type="scientific">Desulfovibrio psychrotolerans</name>
    <dbReference type="NCBI Taxonomy" id="415242"/>
    <lineage>
        <taxon>Bacteria</taxon>
        <taxon>Pseudomonadati</taxon>
        <taxon>Thermodesulfobacteriota</taxon>
        <taxon>Desulfovibrionia</taxon>
        <taxon>Desulfovibrionales</taxon>
        <taxon>Desulfovibrionaceae</taxon>
        <taxon>Desulfovibrio</taxon>
    </lineage>
</organism>
<dbReference type="CDD" id="cd06261">
    <property type="entry name" value="TM_PBP2"/>
    <property type="match status" value="1"/>
</dbReference>
<evidence type="ECO:0000256" key="9">
    <source>
        <dbReference type="ARBA" id="ARBA00023136"/>
    </source>
</evidence>
<evidence type="ECO:0000256" key="11">
    <source>
        <dbReference type="RuleBase" id="RU365097"/>
    </source>
</evidence>
<accession>A0A7J0BP08</accession>
<keyword evidence="4 10" id="KW-0813">Transport</keyword>
<dbReference type="GO" id="GO:0015098">
    <property type="term" value="F:molybdate ion transmembrane transporter activity"/>
    <property type="evidence" value="ECO:0007669"/>
    <property type="project" value="UniProtKB-UniRule"/>
</dbReference>
<dbReference type="Pfam" id="PF00528">
    <property type="entry name" value="BPD_transp_1"/>
    <property type="match status" value="1"/>
</dbReference>
<evidence type="ECO:0000256" key="7">
    <source>
        <dbReference type="ARBA" id="ARBA00022692"/>
    </source>
</evidence>
<dbReference type="Proteomes" id="UP000503820">
    <property type="component" value="Unassembled WGS sequence"/>
</dbReference>
<comment type="function">
    <text evidence="1 11">Part of the binding-protein-dependent transport system for molybdenum; probably responsible for the translocation of the substrate across the membrane.</text>
</comment>
<keyword evidence="9 10" id="KW-0472">Membrane</keyword>
<keyword evidence="6 11" id="KW-0500">Molybdenum</keyword>
<feature type="transmembrane region" description="Helical" evidence="10">
    <location>
        <begin position="194"/>
        <end position="217"/>
    </location>
</feature>
<protein>
    <recommendedName>
        <fullName evidence="11">Molybdenum transport system permease</fullName>
    </recommendedName>
</protein>
<evidence type="ECO:0000256" key="10">
    <source>
        <dbReference type="RuleBase" id="RU363032"/>
    </source>
</evidence>
<dbReference type="RefSeq" id="WP_174408117.1">
    <property type="nucleotide sequence ID" value="NZ_BLVP01000001.1"/>
</dbReference>
<evidence type="ECO:0000256" key="3">
    <source>
        <dbReference type="ARBA" id="ARBA00007069"/>
    </source>
</evidence>
<evidence type="ECO:0000256" key="6">
    <source>
        <dbReference type="ARBA" id="ARBA00022505"/>
    </source>
</evidence>
<feature type="transmembrane region" description="Helical" evidence="10">
    <location>
        <begin position="134"/>
        <end position="156"/>
    </location>
</feature>
<feature type="transmembrane region" description="Helical" evidence="10">
    <location>
        <begin position="6"/>
        <end position="35"/>
    </location>
</feature>
<dbReference type="AlphaFoldDB" id="A0A7J0BP08"/>
<keyword evidence="8 10" id="KW-1133">Transmembrane helix</keyword>
<comment type="subcellular location">
    <subcellularLocation>
        <location evidence="2 10">Cell membrane</location>
        <topology evidence="2 10">Multi-pass membrane protein</topology>
    </subcellularLocation>
</comment>
<reference evidence="13 14" key="1">
    <citation type="submission" date="2020-05" db="EMBL/GenBank/DDBJ databases">
        <title>Draft genome sequence of Desulfovibrio psychrotolerans JS1T.</title>
        <authorList>
            <person name="Ueno A."/>
            <person name="Tamazawa S."/>
            <person name="Tamamura S."/>
            <person name="Murakami T."/>
            <person name="Kiyama T."/>
            <person name="Inomata H."/>
            <person name="Amano Y."/>
            <person name="Miyakawa K."/>
            <person name="Tamaki H."/>
            <person name="Naganuma T."/>
            <person name="Kaneko K."/>
        </authorList>
    </citation>
    <scope>NUCLEOTIDE SEQUENCE [LARGE SCALE GENOMIC DNA]</scope>
    <source>
        <strain evidence="13 14">JS1</strain>
    </source>
</reference>
<dbReference type="SUPFAM" id="SSF161098">
    <property type="entry name" value="MetI-like"/>
    <property type="match status" value="1"/>
</dbReference>
<keyword evidence="5 11" id="KW-1003">Cell membrane</keyword>
<dbReference type="PANTHER" id="PTHR30183:SF3">
    <property type="entry name" value="MOLYBDENUM TRANSPORT SYSTEM PERMEASE PROTEIN MODB"/>
    <property type="match status" value="1"/>
</dbReference>
<evidence type="ECO:0000313" key="14">
    <source>
        <dbReference type="Proteomes" id="UP000503820"/>
    </source>
</evidence>
<comment type="similarity">
    <text evidence="3 11">Belongs to the binding-protein-dependent transport system permease family. CysTW subfamily.</text>
</comment>
<feature type="transmembrane region" description="Helical" evidence="10">
    <location>
        <begin position="47"/>
        <end position="69"/>
    </location>
</feature>
<dbReference type="InterPro" id="IPR035906">
    <property type="entry name" value="MetI-like_sf"/>
</dbReference>
<dbReference type="PROSITE" id="PS50928">
    <property type="entry name" value="ABC_TM1"/>
    <property type="match status" value="1"/>
</dbReference>
<gene>
    <name evidence="13" type="primary">modB</name>
    <name evidence="13" type="ORF">DSM19430T_00730</name>
</gene>
<evidence type="ECO:0000256" key="1">
    <source>
        <dbReference type="ARBA" id="ARBA00002949"/>
    </source>
</evidence>
<proteinExistence type="inferred from homology"/>
<evidence type="ECO:0000256" key="8">
    <source>
        <dbReference type="ARBA" id="ARBA00022989"/>
    </source>
</evidence>
<evidence type="ECO:0000259" key="12">
    <source>
        <dbReference type="PROSITE" id="PS50928"/>
    </source>
</evidence>
<dbReference type="PANTHER" id="PTHR30183">
    <property type="entry name" value="MOLYBDENUM TRANSPORT SYSTEM PERMEASE PROTEIN MODB"/>
    <property type="match status" value="1"/>
</dbReference>
<dbReference type="Gene3D" id="1.10.3720.10">
    <property type="entry name" value="MetI-like"/>
    <property type="match status" value="1"/>
</dbReference>
<evidence type="ECO:0000256" key="5">
    <source>
        <dbReference type="ARBA" id="ARBA00022475"/>
    </source>
</evidence>
<dbReference type="NCBIfam" id="TIGR02141">
    <property type="entry name" value="modB_ABC"/>
    <property type="match status" value="1"/>
</dbReference>
<dbReference type="InterPro" id="IPR011867">
    <property type="entry name" value="ModB_ABC"/>
</dbReference>
<feature type="domain" description="ABC transmembrane type-1" evidence="12">
    <location>
        <begin position="9"/>
        <end position="213"/>
    </location>
</feature>
<comment type="caution">
    <text evidence="13">The sequence shown here is derived from an EMBL/GenBank/DDBJ whole genome shotgun (WGS) entry which is preliminary data.</text>
</comment>
<name>A0A7J0BP08_9BACT</name>